<dbReference type="Proteomes" id="UP000752013">
    <property type="component" value="Unassembled WGS sequence"/>
</dbReference>
<gene>
    <name evidence="3" type="ORF">HCT46_06605</name>
</gene>
<organism evidence="3 4">
    <name type="scientific">Entomospira nematocerorum</name>
    <dbReference type="NCBI Taxonomy" id="2719987"/>
    <lineage>
        <taxon>Bacteria</taxon>
        <taxon>Pseudomonadati</taxon>
        <taxon>Spirochaetota</taxon>
        <taxon>Spirochaetia</taxon>
        <taxon>Spirochaetales</taxon>
        <taxon>Spirochaetaceae</taxon>
        <taxon>Entomospira</taxon>
    </lineage>
</organism>
<dbReference type="RefSeq" id="WP_167704147.1">
    <property type="nucleotide sequence ID" value="NZ_CP118169.1"/>
</dbReference>
<accession>A0A968GEH2</accession>
<sequence>MKKIIVTTALSLLLLTGMAFAQTSDIDARQDRLDQLQSELEDAQRIATANARMDQLNREAVDQQQREHTEQEHINNIDRLQHQIKAEEERAARQEAELKRIEELRQKIAKESEDLRQARLEEYNRQIAAERQRIEQMKKDRIAALQAQISEEQKELDALHAEMNSKQHNEAPAEEEAPTPAPAPAPEKPMTAAEKKAAAKKK</sequence>
<evidence type="ECO:0000313" key="4">
    <source>
        <dbReference type="Proteomes" id="UP000752013"/>
    </source>
</evidence>
<feature type="compositionally biased region" description="Basic and acidic residues" evidence="1">
    <location>
        <begin position="155"/>
        <end position="171"/>
    </location>
</feature>
<evidence type="ECO:0000256" key="2">
    <source>
        <dbReference type="SAM" id="SignalP"/>
    </source>
</evidence>
<protein>
    <submittedName>
        <fullName evidence="3">Uncharacterized protein</fullName>
    </submittedName>
</protein>
<keyword evidence="2" id="KW-0732">Signal</keyword>
<comment type="caution">
    <text evidence="3">The sequence shown here is derived from an EMBL/GenBank/DDBJ whole genome shotgun (WGS) entry which is preliminary data.</text>
</comment>
<name>A0A968GEH2_9SPIO</name>
<feature type="region of interest" description="Disordered" evidence="1">
    <location>
        <begin position="155"/>
        <end position="202"/>
    </location>
</feature>
<feature type="compositionally biased region" description="Basic and acidic residues" evidence="1">
    <location>
        <begin position="193"/>
        <end position="202"/>
    </location>
</feature>
<evidence type="ECO:0000256" key="1">
    <source>
        <dbReference type="SAM" id="MobiDB-lite"/>
    </source>
</evidence>
<feature type="signal peptide" evidence="2">
    <location>
        <begin position="1"/>
        <end position="21"/>
    </location>
</feature>
<keyword evidence="4" id="KW-1185">Reference proteome</keyword>
<dbReference type="EMBL" id="JAATLK010000002">
    <property type="protein sequence ID" value="NIZ47577.1"/>
    <property type="molecule type" value="Genomic_DNA"/>
</dbReference>
<feature type="chain" id="PRO_5037378782" evidence="2">
    <location>
        <begin position="22"/>
        <end position="202"/>
    </location>
</feature>
<dbReference type="AlphaFoldDB" id="A0A968GEH2"/>
<evidence type="ECO:0000313" key="3">
    <source>
        <dbReference type="EMBL" id="NIZ47577.1"/>
    </source>
</evidence>
<proteinExistence type="predicted"/>
<reference evidence="3" key="1">
    <citation type="submission" date="2020-03" db="EMBL/GenBank/DDBJ databases">
        <title>Spirochaetal bacteria isolated from arthropods constitute a novel genus Entomospira genus novum within the order Spirochaetales.</title>
        <authorList>
            <person name="Grana-Miraglia L."/>
            <person name="Sikutova S."/>
            <person name="Fingerle V."/>
            <person name="Sing A."/>
            <person name="Castillo-Ramirez S."/>
            <person name="Margos G."/>
            <person name="Rudolf I."/>
        </authorList>
    </citation>
    <scope>NUCLEOTIDE SEQUENCE</scope>
    <source>
        <strain evidence="3">BR208</strain>
    </source>
</reference>